<accession>A0AAQ2Y2X5</accession>
<gene>
    <name evidence="1" type="ORF">PUN50_17555</name>
</gene>
<sequence length="62" mass="7439">MITPSLLYFAFPRKRFLNEAKFFARNEQIELMLEEKRQKFPKYQQNGYFLALLTALYGQKAS</sequence>
<dbReference type="RefSeq" id="WP_274291750.1">
    <property type="nucleotide sequence ID" value="NZ_CP117989.1"/>
</dbReference>
<evidence type="ECO:0000313" key="2">
    <source>
        <dbReference type="Proteomes" id="UP001219537"/>
    </source>
</evidence>
<dbReference type="EMBL" id="CP117989">
    <property type="protein sequence ID" value="WDG11073.1"/>
    <property type="molecule type" value="Genomic_DNA"/>
</dbReference>
<dbReference type="Proteomes" id="UP001219537">
    <property type="component" value="Chromosome 2"/>
</dbReference>
<dbReference type="AlphaFoldDB" id="A0AAQ2Y2X5"/>
<evidence type="ECO:0000313" key="1">
    <source>
        <dbReference type="EMBL" id="WDG11073.1"/>
    </source>
</evidence>
<protein>
    <submittedName>
        <fullName evidence="1">Uncharacterized protein</fullName>
    </submittedName>
</protein>
<reference evidence="1" key="1">
    <citation type="submission" date="2023-02" db="EMBL/GenBank/DDBJ databases">
        <title>Isolation, identification, and genome analysis of Vibrio campbellii in the Penaeus vannamei larvae stage.</title>
        <authorList>
            <person name="Huang T."/>
            <person name="Zhang B."/>
        </authorList>
    </citation>
    <scope>NUCLEOTIDE SEQUENCE</scope>
    <source>
        <strain evidence="1">20220413_1</strain>
    </source>
</reference>
<proteinExistence type="predicted"/>
<name>A0AAQ2Y2X5_9VIBR</name>
<organism evidence="1 2">
    <name type="scientific">Vibrio campbellii</name>
    <dbReference type="NCBI Taxonomy" id="680"/>
    <lineage>
        <taxon>Bacteria</taxon>
        <taxon>Pseudomonadati</taxon>
        <taxon>Pseudomonadota</taxon>
        <taxon>Gammaproteobacteria</taxon>
        <taxon>Vibrionales</taxon>
        <taxon>Vibrionaceae</taxon>
        <taxon>Vibrio</taxon>
    </lineage>
</organism>